<name>A0A9W7ZSK1_9FUNG</name>
<keyword evidence="2" id="KW-1185">Reference proteome</keyword>
<dbReference type="AlphaFoldDB" id="A0A9W7ZSK1"/>
<dbReference type="EMBL" id="JANBPU010000748">
    <property type="protein sequence ID" value="KAJ1909447.1"/>
    <property type="molecule type" value="Genomic_DNA"/>
</dbReference>
<organism evidence="1 2">
    <name type="scientific">Mycoemilia scoparia</name>
    <dbReference type="NCBI Taxonomy" id="417184"/>
    <lineage>
        <taxon>Eukaryota</taxon>
        <taxon>Fungi</taxon>
        <taxon>Fungi incertae sedis</taxon>
        <taxon>Zoopagomycota</taxon>
        <taxon>Kickxellomycotina</taxon>
        <taxon>Kickxellomycetes</taxon>
        <taxon>Kickxellales</taxon>
        <taxon>Kickxellaceae</taxon>
        <taxon>Mycoemilia</taxon>
    </lineage>
</organism>
<dbReference type="Proteomes" id="UP001150538">
    <property type="component" value="Unassembled WGS sequence"/>
</dbReference>
<reference evidence="1" key="1">
    <citation type="submission" date="2022-07" db="EMBL/GenBank/DDBJ databases">
        <title>Phylogenomic reconstructions and comparative analyses of Kickxellomycotina fungi.</title>
        <authorList>
            <person name="Reynolds N.K."/>
            <person name="Stajich J.E."/>
            <person name="Barry K."/>
            <person name="Grigoriev I.V."/>
            <person name="Crous P."/>
            <person name="Smith M.E."/>
        </authorList>
    </citation>
    <scope>NUCLEOTIDE SEQUENCE</scope>
    <source>
        <strain evidence="1">NBRC 100468</strain>
    </source>
</reference>
<sequence>MSSKKAASDTIVSTSSEFKIDGAQCEAGYAMIAPRPAAFNPENAKAFFWAYEAYMSSLRQLCTDNESKEWTIIKAALLDLYVDDEENVKPEKILEDFLKRPFKQESAKVQLKQLQQILKTVSSWTENDKIKTLFGYIDASWFQELYPSITGTETLEVLFEKIVKYAEKQSTKSEWALEIQKKFIAQTSVNKPDKQTETTTPENYGKPRADEKWMNDITQQMQRLTLLIEKKDNYSDRPPMAKFCFYCGNEDHKMGNCQTRQSDIDKGWVESRNGALYHTNGGPKLSIIPGERGFRASTVGAKTI</sequence>
<comment type="caution">
    <text evidence="1">The sequence shown here is derived from an EMBL/GenBank/DDBJ whole genome shotgun (WGS) entry which is preliminary data.</text>
</comment>
<evidence type="ECO:0000313" key="1">
    <source>
        <dbReference type="EMBL" id="KAJ1909447.1"/>
    </source>
</evidence>
<accession>A0A9W7ZSK1</accession>
<protein>
    <submittedName>
        <fullName evidence="1">Uncharacterized protein</fullName>
    </submittedName>
</protein>
<proteinExistence type="predicted"/>
<evidence type="ECO:0000313" key="2">
    <source>
        <dbReference type="Proteomes" id="UP001150538"/>
    </source>
</evidence>
<gene>
    <name evidence="1" type="ORF">H4219_006403</name>
</gene>